<feature type="region of interest" description="Disordered" evidence="1">
    <location>
        <begin position="45"/>
        <end position="80"/>
    </location>
</feature>
<reference evidence="2" key="1">
    <citation type="submission" date="2021-12" db="EMBL/GenBank/DDBJ databases">
        <authorList>
            <person name="Martin H S."/>
        </authorList>
    </citation>
    <scope>NUCLEOTIDE SEQUENCE</scope>
</reference>
<feature type="compositionally biased region" description="Polar residues" evidence="1">
    <location>
        <begin position="1"/>
        <end position="12"/>
    </location>
</feature>
<evidence type="ECO:0000313" key="3">
    <source>
        <dbReference type="Proteomes" id="UP000838878"/>
    </source>
</evidence>
<evidence type="ECO:0000313" key="2">
    <source>
        <dbReference type="EMBL" id="CAH0723153.1"/>
    </source>
</evidence>
<dbReference type="Proteomes" id="UP000838878">
    <property type="component" value="Chromosome 3"/>
</dbReference>
<gene>
    <name evidence="2" type="ORF">BINO364_LOCUS9020</name>
</gene>
<sequence>MCQLSKLSTTEWSRGAARRVSRDTTVSRSTDVFLLCTYIPTVLANSPTVPPRPSRATAPAPRPARPGASEGRGRAKCINR</sequence>
<keyword evidence="3" id="KW-1185">Reference proteome</keyword>
<accession>A0A8J9UN34</accession>
<dbReference type="EMBL" id="OV170223">
    <property type="protein sequence ID" value="CAH0723153.1"/>
    <property type="molecule type" value="Genomic_DNA"/>
</dbReference>
<name>A0A8J9UN34_9NEOP</name>
<dbReference type="AlphaFoldDB" id="A0A8J9UN34"/>
<organism evidence="2 3">
    <name type="scientific">Brenthis ino</name>
    <name type="common">lesser marbled fritillary</name>
    <dbReference type="NCBI Taxonomy" id="405034"/>
    <lineage>
        <taxon>Eukaryota</taxon>
        <taxon>Metazoa</taxon>
        <taxon>Ecdysozoa</taxon>
        <taxon>Arthropoda</taxon>
        <taxon>Hexapoda</taxon>
        <taxon>Insecta</taxon>
        <taxon>Pterygota</taxon>
        <taxon>Neoptera</taxon>
        <taxon>Endopterygota</taxon>
        <taxon>Lepidoptera</taxon>
        <taxon>Glossata</taxon>
        <taxon>Ditrysia</taxon>
        <taxon>Papilionoidea</taxon>
        <taxon>Nymphalidae</taxon>
        <taxon>Heliconiinae</taxon>
        <taxon>Argynnini</taxon>
        <taxon>Brenthis</taxon>
    </lineage>
</organism>
<evidence type="ECO:0000256" key="1">
    <source>
        <dbReference type="SAM" id="MobiDB-lite"/>
    </source>
</evidence>
<feature type="compositionally biased region" description="Low complexity" evidence="1">
    <location>
        <begin position="54"/>
        <end position="69"/>
    </location>
</feature>
<feature type="region of interest" description="Disordered" evidence="1">
    <location>
        <begin position="1"/>
        <end position="26"/>
    </location>
</feature>
<proteinExistence type="predicted"/>
<protein>
    <submittedName>
        <fullName evidence="2">Uncharacterized protein</fullName>
    </submittedName>
</protein>
<feature type="non-terminal residue" evidence="2">
    <location>
        <position position="80"/>
    </location>
</feature>